<proteinExistence type="predicted"/>
<gene>
    <name evidence="3" type="ORF">FHS90_001098</name>
</gene>
<dbReference type="SUPFAM" id="SSF53474">
    <property type="entry name" value="alpha/beta-Hydrolases"/>
    <property type="match status" value="1"/>
</dbReference>
<dbReference type="PANTHER" id="PTHR43329">
    <property type="entry name" value="EPOXIDE HYDROLASE"/>
    <property type="match status" value="1"/>
</dbReference>
<evidence type="ECO:0000256" key="1">
    <source>
        <dbReference type="ARBA" id="ARBA00022801"/>
    </source>
</evidence>
<dbReference type="PRINTS" id="PR00412">
    <property type="entry name" value="EPOXHYDRLASE"/>
</dbReference>
<dbReference type="Pfam" id="PF00561">
    <property type="entry name" value="Abhydrolase_1"/>
    <property type="match status" value="1"/>
</dbReference>
<dbReference type="InterPro" id="IPR000073">
    <property type="entry name" value="AB_hydrolase_1"/>
</dbReference>
<name>A0A839GA55_9BACT</name>
<dbReference type="Proteomes" id="UP000563094">
    <property type="component" value="Unassembled WGS sequence"/>
</dbReference>
<organism evidence="3 4">
    <name type="scientific">Rufibacter quisquiliarum</name>
    <dbReference type="NCBI Taxonomy" id="1549639"/>
    <lineage>
        <taxon>Bacteria</taxon>
        <taxon>Pseudomonadati</taxon>
        <taxon>Bacteroidota</taxon>
        <taxon>Cytophagia</taxon>
        <taxon>Cytophagales</taxon>
        <taxon>Hymenobacteraceae</taxon>
        <taxon>Rufibacter</taxon>
    </lineage>
</organism>
<dbReference type="EMBL" id="JACJIQ010000003">
    <property type="protein sequence ID" value="MBA9076394.1"/>
    <property type="molecule type" value="Genomic_DNA"/>
</dbReference>
<dbReference type="GO" id="GO:0016787">
    <property type="term" value="F:hydrolase activity"/>
    <property type="evidence" value="ECO:0007669"/>
    <property type="project" value="UniProtKB-KW"/>
</dbReference>
<reference evidence="3 4" key="1">
    <citation type="submission" date="2020-08" db="EMBL/GenBank/DDBJ databases">
        <title>Genomic Encyclopedia of Type Strains, Phase IV (KMG-IV): sequencing the most valuable type-strain genomes for metagenomic binning, comparative biology and taxonomic classification.</title>
        <authorList>
            <person name="Goeker M."/>
        </authorList>
    </citation>
    <scope>NUCLEOTIDE SEQUENCE [LARGE SCALE GENOMIC DNA]</scope>
    <source>
        <strain evidence="3 4">DSM 29854</strain>
    </source>
</reference>
<comment type="caution">
    <text evidence="3">The sequence shown here is derived from an EMBL/GenBank/DDBJ whole genome shotgun (WGS) entry which is preliminary data.</text>
</comment>
<evidence type="ECO:0000313" key="3">
    <source>
        <dbReference type="EMBL" id="MBA9076394.1"/>
    </source>
</evidence>
<evidence type="ECO:0000313" key="4">
    <source>
        <dbReference type="Proteomes" id="UP000563094"/>
    </source>
</evidence>
<keyword evidence="1" id="KW-0378">Hydrolase</keyword>
<dbReference type="RefSeq" id="WP_182512230.1">
    <property type="nucleotide sequence ID" value="NZ_JACJIQ010000003.1"/>
</dbReference>
<dbReference type="Gene3D" id="3.40.50.1820">
    <property type="entry name" value="alpha/beta hydrolase"/>
    <property type="match status" value="1"/>
</dbReference>
<dbReference type="InterPro" id="IPR000639">
    <property type="entry name" value="Epox_hydrolase-like"/>
</dbReference>
<feature type="domain" description="AB hydrolase-1" evidence="2">
    <location>
        <begin position="24"/>
        <end position="267"/>
    </location>
</feature>
<dbReference type="InterPro" id="IPR029058">
    <property type="entry name" value="AB_hydrolase_fold"/>
</dbReference>
<evidence type="ECO:0000259" key="2">
    <source>
        <dbReference type="Pfam" id="PF00561"/>
    </source>
</evidence>
<keyword evidence="4" id="KW-1185">Reference proteome</keyword>
<dbReference type="PRINTS" id="PR00111">
    <property type="entry name" value="ABHYDROLASE"/>
</dbReference>
<accession>A0A839GA55</accession>
<sequence length="281" mass="32181">MKHSFYTVNHVQLNVWEAGNPADPAILFLHGFPEFGKGWHRQLQYFSTRGWHAVAPDQRGYHLSSKPTEAGAYTTDLLTKDIADLIPQISRGTVVLVGHDWGGVVAWNLALTHPHLLEKLVVLNMPHPETMHHHLTHNPQQMLRSWYTGFFQLPWLPEQVNRAFDFKFLESALTGTALPGTFPPEVLQEYKQAWAQPGAIEAMLNWYRAYKHNPMQANHTITTPTLLLWGKKDKFLGTEMAQPSMAHCQNGQLVFLENATHWLHHEQPEQVSQLITAFIRH</sequence>
<dbReference type="AlphaFoldDB" id="A0A839GA55"/>
<protein>
    <submittedName>
        <fullName evidence="3">Pimeloyl-ACP methyl ester carboxylesterase</fullName>
    </submittedName>
</protein>